<proteinExistence type="predicted"/>
<evidence type="ECO:0000313" key="2">
    <source>
        <dbReference type="EMBL" id="KIK40031.1"/>
    </source>
</evidence>
<gene>
    <name evidence="2" type="ORF">CY34DRAFT_88112</name>
</gene>
<reference evidence="3" key="2">
    <citation type="submission" date="2015-01" db="EMBL/GenBank/DDBJ databases">
        <title>Evolutionary Origins and Diversification of the Mycorrhizal Mutualists.</title>
        <authorList>
            <consortium name="DOE Joint Genome Institute"/>
            <consortium name="Mycorrhizal Genomics Consortium"/>
            <person name="Kohler A."/>
            <person name="Kuo A."/>
            <person name="Nagy L.G."/>
            <person name="Floudas D."/>
            <person name="Copeland A."/>
            <person name="Barry K.W."/>
            <person name="Cichocki N."/>
            <person name="Veneault-Fourrey C."/>
            <person name="LaButti K."/>
            <person name="Lindquist E.A."/>
            <person name="Lipzen A."/>
            <person name="Lundell T."/>
            <person name="Morin E."/>
            <person name="Murat C."/>
            <person name="Riley R."/>
            <person name="Ohm R."/>
            <person name="Sun H."/>
            <person name="Tunlid A."/>
            <person name="Henrissat B."/>
            <person name="Grigoriev I.V."/>
            <person name="Hibbett D.S."/>
            <person name="Martin F."/>
        </authorList>
    </citation>
    <scope>NUCLEOTIDE SEQUENCE [LARGE SCALE GENOMIC DNA]</scope>
    <source>
        <strain evidence="3">UH-Slu-Lm8-n1</strain>
    </source>
</reference>
<protein>
    <submittedName>
        <fullName evidence="2">Unplaced genomic scaffold CY34scaffold_187, whole genome shotgun sequence</fullName>
    </submittedName>
</protein>
<name>A0A0D0AEB8_9AGAM</name>
<dbReference type="HOGENOM" id="CLU_3033938_0_0_1"/>
<dbReference type="OrthoDB" id="2688793at2759"/>
<dbReference type="Proteomes" id="UP000054485">
    <property type="component" value="Unassembled WGS sequence"/>
</dbReference>
<dbReference type="AlphaFoldDB" id="A0A0D0AEB8"/>
<dbReference type="EMBL" id="KN835318">
    <property type="protein sequence ID" value="KIK40031.1"/>
    <property type="molecule type" value="Genomic_DNA"/>
</dbReference>
<organism evidence="2 3">
    <name type="scientific">Suillus luteus UH-Slu-Lm8-n1</name>
    <dbReference type="NCBI Taxonomy" id="930992"/>
    <lineage>
        <taxon>Eukaryota</taxon>
        <taxon>Fungi</taxon>
        <taxon>Dikarya</taxon>
        <taxon>Basidiomycota</taxon>
        <taxon>Agaricomycotina</taxon>
        <taxon>Agaricomycetes</taxon>
        <taxon>Agaricomycetidae</taxon>
        <taxon>Boletales</taxon>
        <taxon>Suillineae</taxon>
        <taxon>Suillaceae</taxon>
        <taxon>Suillus</taxon>
    </lineage>
</organism>
<feature type="domain" description="Retrovirus-related Pol polyprotein from transposon TNT 1-94-like beta-barrel" evidence="1">
    <location>
        <begin position="2"/>
        <end position="55"/>
    </location>
</feature>
<keyword evidence="3" id="KW-1185">Reference proteome</keyword>
<dbReference type="InterPro" id="IPR054722">
    <property type="entry name" value="PolX-like_BBD"/>
</dbReference>
<evidence type="ECO:0000313" key="3">
    <source>
        <dbReference type="Proteomes" id="UP000054485"/>
    </source>
</evidence>
<dbReference type="InParanoid" id="A0A0D0AEB8"/>
<dbReference type="Pfam" id="PF22936">
    <property type="entry name" value="Pol_BBD"/>
    <property type="match status" value="1"/>
</dbReference>
<accession>A0A0D0AEB8</accession>
<evidence type="ECO:0000259" key="1">
    <source>
        <dbReference type="Pfam" id="PF22936"/>
    </source>
</evidence>
<sequence length="55" mass="5952">MKTANHSKLATSGRGNCIAKLTINNRVQCLRLTECLHAPEALINLLSVGHILKKG</sequence>
<reference evidence="2 3" key="1">
    <citation type="submission" date="2014-04" db="EMBL/GenBank/DDBJ databases">
        <authorList>
            <consortium name="DOE Joint Genome Institute"/>
            <person name="Kuo A."/>
            <person name="Ruytinx J."/>
            <person name="Rineau F."/>
            <person name="Colpaert J."/>
            <person name="Kohler A."/>
            <person name="Nagy L.G."/>
            <person name="Floudas D."/>
            <person name="Copeland A."/>
            <person name="Barry K.W."/>
            <person name="Cichocki N."/>
            <person name="Veneault-Fourrey C."/>
            <person name="LaButti K."/>
            <person name="Lindquist E.A."/>
            <person name="Lipzen A."/>
            <person name="Lundell T."/>
            <person name="Morin E."/>
            <person name="Murat C."/>
            <person name="Sun H."/>
            <person name="Tunlid A."/>
            <person name="Henrissat B."/>
            <person name="Grigoriev I.V."/>
            <person name="Hibbett D.S."/>
            <person name="Martin F."/>
            <person name="Nordberg H.P."/>
            <person name="Cantor M.N."/>
            <person name="Hua S.X."/>
        </authorList>
    </citation>
    <scope>NUCLEOTIDE SEQUENCE [LARGE SCALE GENOMIC DNA]</scope>
    <source>
        <strain evidence="2 3">UH-Slu-Lm8-n1</strain>
    </source>
</reference>